<evidence type="ECO:0000313" key="2">
    <source>
        <dbReference type="Proteomes" id="UP000634136"/>
    </source>
</evidence>
<dbReference type="AlphaFoldDB" id="A0A834WRL7"/>
<proteinExistence type="predicted"/>
<dbReference type="Proteomes" id="UP000634136">
    <property type="component" value="Unassembled WGS sequence"/>
</dbReference>
<name>A0A834WRL7_9FABA</name>
<protein>
    <submittedName>
        <fullName evidence="1">Uncharacterized protein</fullName>
    </submittedName>
</protein>
<reference evidence="1" key="1">
    <citation type="submission" date="2020-09" db="EMBL/GenBank/DDBJ databases">
        <title>Genome-Enabled Discovery of Anthraquinone Biosynthesis in Senna tora.</title>
        <authorList>
            <person name="Kang S.-H."/>
            <person name="Pandey R.P."/>
            <person name="Lee C.-M."/>
            <person name="Sim J.-S."/>
            <person name="Jeong J.-T."/>
            <person name="Choi B.-S."/>
            <person name="Jung M."/>
            <person name="Ginzburg D."/>
            <person name="Zhao K."/>
            <person name="Won S.Y."/>
            <person name="Oh T.-J."/>
            <person name="Yu Y."/>
            <person name="Kim N.-H."/>
            <person name="Lee O.R."/>
            <person name="Lee T.-H."/>
            <person name="Bashyal P."/>
            <person name="Kim T.-S."/>
            <person name="Lee W.-H."/>
            <person name="Kawkins C."/>
            <person name="Kim C.-K."/>
            <person name="Kim J.S."/>
            <person name="Ahn B.O."/>
            <person name="Rhee S.Y."/>
            <person name="Sohng J.K."/>
        </authorList>
    </citation>
    <scope>NUCLEOTIDE SEQUENCE</scope>
    <source>
        <tissue evidence="1">Leaf</tissue>
    </source>
</reference>
<organism evidence="1 2">
    <name type="scientific">Senna tora</name>
    <dbReference type="NCBI Taxonomy" id="362788"/>
    <lineage>
        <taxon>Eukaryota</taxon>
        <taxon>Viridiplantae</taxon>
        <taxon>Streptophyta</taxon>
        <taxon>Embryophyta</taxon>
        <taxon>Tracheophyta</taxon>
        <taxon>Spermatophyta</taxon>
        <taxon>Magnoliopsida</taxon>
        <taxon>eudicotyledons</taxon>
        <taxon>Gunneridae</taxon>
        <taxon>Pentapetalae</taxon>
        <taxon>rosids</taxon>
        <taxon>fabids</taxon>
        <taxon>Fabales</taxon>
        <taxon>Fabaceae</taxon>
        <taxon>Caesalpinioideae</taxon>
        <taxon>Cassia clade</taxon>
        <taxon>Senna</taxon>
    </lineage>
</organism>
<keyword evidence="2" id="KW-1185">Reference proteome</keyword>
<accession>A0A834WRL7</accession>
<evidence type="ECO:0000313" key="1">
    <source>
        <dbReference type="EMBL" id="KAF7827329.1"/>
    </source>
</evidence>
<gene>
    <name evidence="1" type="ORF">G2W53_018493</name>
</gene>
<comment type="caution">
    <text evidence="1">The sequence shown here is derived from an EMBL/GenBank/DDBJ whole genome shotgun (WGS) entry which is preliminary data.</text>
</comment>
<dbReference type="EMBL" id="JAAIUW010000006">
    <property type="protein sequence ID" value="KAF7827329.1"/>
    <property type="molecule type" value="Genomic_DNA"/>
</dbReference>
<sequence length="175" mass="19733">MAACLSDAMIMSVEPDTGVVVEIPLVDVAFPVLIFLCLPSCTCNAQSSQSPYPSVGDKGRSLRTFLPSTCSFAFCGVNSSEVVARLLLLGMIRYLEYSEEYKRRDVLSSWCIKIFLEILWNTLETVIQLVRRATPKYPCYFFLYLIGIMSPTRFATARRPIDSHTLDVVIIDREK</sequence>